<accession>A0A5E4CQK9</accession>
<dbReference type="EMBL" id="CABDUW010001805">
    <property type="protein sequence ID" value="VTJ84123.1"/>
    <property type="molecule type" value="Genomic_DNA"/>
</dbReference>
<dbReference type="AlphaFoldDB" id="A0A5E4CQK9"/>
<comment type="caution">
    <text evidence="1">The sequence shown here is derived from an EMBL/GenBank/DDBJ whole genome shotgun (WGS) entry which is preliminary data.</text>
</comment>
<feature type="non-terminal residue" evidence="1">
    <location>
        <position position="52"/>
    </location>
</feature>
<evidence type="ECO:0008006" key="2">
    <source>
        <dbReference type="Google" id="ProtNLM"/>
    </source>
</evidence>
<dbReference type="InterPro" id="IPR036179">
    <property type="entry name" value="Ig-like_dom_sf"/>
</dbReference>
<proteinExistence type="predicted"/>
<sequence length="52" mass="5597">ACEDKVMSQFPGSLAVSAGDMVTISCKSSQSLLSNHKDYMAWHQQKLGQVPG</sequence>
<protein>
    <recommendedName>
        <fullName evidence="2">Immunoglobulin V-set domain-containing protein</fullName>
    </recommendedName>
</protein>
<reference evidence="1" key="1">
    <citation type="submission" date="2019-04" db="EMBL/GenBank/DDBJ databases">
        <authorList>
            <person name="Alioto T."/>
            <person name="Alioto T."/>
        </authorList>
    </citation>
    <scope>NUCLEOTIDE SEQUENCE [LARGE SCALE GENOMIC DNA]</scope>
</reference>
<evidence type="ECO:0000313" key="1">
    <source>
        <dbReference type="EMBL" id="VTJ84123.1"/>
    </source>
</evidence>
<dbReference type="InterPro" id="IPR013783">
    <property type="entry name" value="Ig-like_fold"/>
</dbReference>
<organism evidence="1">
    <name type="scientific">Marmota monax</name>
    <name type="common">Woodchuck</name>
    <dbReference type="NCBI Taxonomy" id="9995"/>
    <lineage>
        <taxon>Eukaryota</taxon>
        <taxon>Metazoa</taxon>
        <taxon>Chordata</taxon>
        <taxon>Craniata</taxon>
        <taxon>Vertebrata</taxon>
        <taxon>Euteleostomi</taxon>
        <taxon>Mammalia</taxon>
        <taxon>Eutheria</taxon>
        <taxon>Euarchontoglires</taxon>
        <taxon>Glires</taxon>
        <taxon>Rodentia</taxon>
        <taxon>Sciuromorpha</taxon>
        <taxon>Sciuridae</taxon>
        <taxon>Xerinae</taxon>
        <taxon>Marmotini</taxon>
        <taxon>Marmota</taxon>
    </lineage>
</organism>
<gene>
    <name evidence="1" type="ORF">MONAX_5E031537</name>
</gene>
<name>A0A5E4CQK9_MARMO</name>
<dbReference type="Gene3D" id="2.60.40.10">
    <property type="entry name" value="Immunoglobulins"/>
    <property type="match status" value="1"/>
</dbReference>
<feature type="non-terminal residue" evidence="1">
    <location>
        <position position="1"/>
    </location>
</feature>
<dbReference type="SUPFAM" id="SSF48726">
    <property type="entry name" value="Immunoglobulin"/>
    <property type="match status" value="1"/>
</dbReference>